<gene>
    <name evidence="1" type="ORF">DLJ46_15975</name>
</gene>
<organism evidence="1 2">
    <name type="scientific">Micromonospora globispora</name>
    <dbReference type="NCBI Taxonomy" id="1450148"/>
    <lineage>
        <taxon>Bacteria</taxon>
        <taxon>Bacillati</taxon>
        <taxon>Actinomycetota</taxon>
        <taxon>Actinomycetes</taxon>
        <taxon>Micromonosporales</taxon>
        <taxon>Micromonosporaceae</taxon>
        <taxon>Micromonospora</taxon>
    </lineage>
</organism>
<keyword evidence="2" id="KW-1185">Reference proteome</keyword>
<comment type="caution">
    <text evidence="1">The sequence shown here is derived from an EMBL/GenBank/DDBJ whole genome shotgun (WGS) entry which is preliminary data.</text>
</comment>
<accession>A0A317K518</accession>
<evidence type="ECO:0008006" key="3">
    <source>
        <dbReference type="Google" id="ProtNLM"/>
    </source>
</evidence>
<reference evidence="2" key="1">
    <citation type="submission" date="2018-05" db="EMBL/GenBank/DDBJ databases">
        <title>Micromonospora globispora sp. nov. and Micromonospora rugosa sp. nov., isolated from marine sediment.</title>
        <authorList>
            <person name="Carro L."/>
            <person name="Aysel V."/>
            <person name="Cetin D."/>
            <person name="Igual J.M."/>
            <person name="Klenk H.-P."/>
            <person name="Trujillo M.E."/>
            <person name="Sahin N."/>
        </authorList>
    </citation>
    <scope>NUCLEOTIDE SEQUENCE [LARGE SCALE GENOMIC DNA]</scope>
    <source>
        <strain evidence="2">S2904</strain>
    </source>
</reference>
<proteinExistence type="predicted"/>
<dbReference type="EMBL" id="QGSV01000205">
    <property type="protein sequence ID" value="PWU47032.1"/>
    <property type="molecule type" value="Genomic_DNA"/>
</dbReference>
<sequence>MGVLVDYFAASSVELDRLDLSAGPAGSGWPHVDCKGWIDGLAGRIAELTGRDSSEFGDDFVVSVEADGPWLTRVRPEVALALAYVSDDRLAEYAEDELLDEHEADRYVQLRDLARSAGANGRDLYCWSSL</sequence>
<evidence type="ECO:0000313" key="2">
    <source>
        <dbReference type="Proteomes" id="UP000245683"/>
    </source>
</evidence>
<protein>
    <recommendedName>
        <fullName evidence="3">DUF1877 domain-containing protein</fullName>
    </recommendedName>
</protein>
<evidence type="ECO:0000313" key="1">
    <source>
        <dbReference type="EMBL" id="PWU47032.1"/>
    </source>
</evidence>
<dbReference type="AlphaFoldDB" id="A0A317K518"/>
<dbReference type="Proteomes" id="UP000245683">
    <property type="component" value="Unassembled WGS sequence"/>
</dbReference>
<name>A0A317K518_9ACTN</name>